<dbReference type="InterPro" id="IPR005302">
    <property type="entry name" value="MoCF_Sase_C"/>
</dbReference>
<dbReference type="EMBL" id="FNBE01000014">
    <property type="protein sequence ID" value="SDG71675.1"/>
    <property type="molecule type" value="Genomic_DNA"/>
</dbReference>
<dbReference type="STRING" id="366584.SAMN05216377_114134"/>
<evidence type="ECO:0000313" key="2">
    <source>
        <dbReference type="EMBL" id="SDG71675.1"/>
    </source>
</evidence>
<dbReference type="PROSITE" id="PS51340">
    <property type="entry name" value="MOSC"/>
    <property type="match status" value="1"/>
</dbReference>
<organism evidence="2 3">
    <name type="scientific">Pseudonocardia oroxyli</name>
    <dbReference type="NCBI Taxonomy" id="366584"/>
    <lineage>
        <taxon>Bacteria</taxon>
        <taxon>Bacillati</taxon>
        <taxon>Actinomycetota</taxon>
        <taxon>Actinomycetes</taxon>
        <taxon>Pseudonocardiales</taxon>
        <taxon>Pseudonocardiaceae</taxon>
        <taxon>Pseudonocardia</taxon>
    </lineage>
</organism>
<dbReference type="InterPro" id="IPR011037">
    <property type="entry name" value="Pyrv_Knase-like_insert_dom_sf"/>
</dbReference>
<dbReference type="Gene3D" id="2.40.33.20">
    <property type="entry name" value="PK beta-barrel domain-like"/>
    <property type="match status" value="1"/>
</dbReference>
<name>A0A1G7WI69_PSEOR</name>
<dbReference type="GO" id="GO:0030151">
    <property type="term" value="F:molybdenum ion binding"/>
    <property type="evidence" value="ECO:0007669"/>
    <property type="project" value="InterPro"/>
</dbReference>
<dbReference type="GO" id="GO:0030170">
    <property type="term" value="F:pyridoxal phosphate binding"/>
    <property type="evidence" value="ECO:0007669"/>
    <property type="project" value="InterPro"/>
</dbReference>
<dbReference type="SUPFAM" id="SSF50800">
    <property type="entry name" value="PK beta-barrel domain-like"/>
    <property type="match status" value="1"/>
</dbReference>
<keyword evidence="3" id="KW-1185">Reference proteome</keyword>
<dbReference type="GO" id="GO:0003824">
    <property type="term" value="F:catalytic activity"/>
    <property type="evidence" value="ECO:0007669"/>
    <property type="project" value="InterPro"/>
</dbReference>
<evidence type="ECO:0000313" key="3">
    <source>
        <dbReference type="Proteomes" id="UP000198967"/>
    </source>
</evidence>
<dbReference type="Pfam" id="PF03473">
    <property type="entry name" value="MOSC"/>
    <property type="match status" value="1"/>
</dbReference>
<dbReference type="Proteomes" id="UP000198967">
    <property type="component" value="Unassembled WGS sequence"/>
</dbReference>
<feature type="domain" description="MOSC" evidence="1">
    <location>
        <begin position="121"/>
        <end position="260"/>
    </location>
</feature>
<proteinExistence type="predicted"/>
<evidence type="ECO:0000259" key="1">
    <source>
        <dbReference type="PROSITE" id="PS51340"/>
    </source>
</evidence>
<dbReference type="InterPro" id="IPR005303">
    <property type="entry name" value="MOCOS_middle"/>
</dbReference>
<dbReference type="AlphaFoldDB" id="A0A1G7WI69"/>
<dbReference type="OrthoDB" id="9793178at2"/>
<reference evidence="2 3" key="1">
    <citation type="submission" date="2016-10" db="EMBL/GenBank/DDBJ databases">
        <authorList>
            <person name="de Groot N.N."/>
        </authorList>
    </citation>
    <scope>NUCLEOTIDE SEQUENCE [LARGE SCALE GENOMIC DNA]</scope>
    <source>
        <strain evidence="2 3">CGMCC 4.3143</strain>
    </source>
</reference>
<dbReference type="Pfam" id="PF03476">
    <property type="entry name" value="MOSC_N"/>
    <property type="match status" value="1"/>
</dbReference>
<gene>
    <name evidence="2" type="ORF">SAMN05216377_114134</name>
</gene>
<protein>
    <recommendedName>
        <fullName evidence="1">MOSC domain-containing protein</fullName>
    </recommendedName>
</protein>
<sequence>MSTLHRYPVKSMLGEDLPSLEIDAHGVVGDRALALVDPTTGKVATAKQPRWWRDLLQCRAESTDAGVRVRLPGGEVRGAHEVDEPLTALLGRPVAMAFRRPDGALVERPDPEEVLAQGLDAELETPELEIAMGAPGGRFVDHSPLHLITTATLGSLGVEALRYRPNVVVAGSVAPFVENAWLGRRLRIGEVELEVTLPTPRCSVPTLEHGDLGRAPHALRGPADRNRVEVPGFGVLPCAGCYATVVRTGTIRAGDEVVLG</sequence>
<accession>A0A1G7WI69</accession>